<dbReference type="Proteomes" id="UP001236507">
    <property type="component" value="Unassembled WGS sequence"/>
</dbReference>
<organism evidence="1 2">
    <name type="scientific">Flectobacillus roseus</name>
    <dbReference type="NCBI Taxonomy" id="502259"/>
    <lineage>
        <taxon>Bacteria</taxon>
        <taxon>Pseudomonadati</taxon>
        <taxon>Bacteroidota</taxon>
        <taxon>Cytophagia</taxon>
        <taxon>Cytophagales</taxon>
        <taxon>Flectobacillaceae</taxon>
        <taxon>Flectobacillus</taxon>
    </lineage>
</organism>
<gene>
    <name evidence="1" type="ORF">QM524_12255</name>
</gene>
<name>A0ABT6Y8T0_9BACT</name>
<accession>A0ABT6Y8T0</accession>
<evidence type="ECO:0000313" key="2">
    <source>
        <dbReference type="Proteomes" id="UP001236507"/>
    </source>
</evidence>
<keyword evidence="2" id="KW-1185">Reference proteome</keyword>
<sequence length="123" mass="14319">MTQEQILNGLQAEKASFLAQECAVALQQNPESVLNEIVQTREYLTGLYTTRLRINKSLKRKFFENEEISSWEEAIKQLSSSSAKEVCLNTFTTEEKAYMMFWDTATNQLITIFYLYRENAQDL</sequence>
<reference evidence="1 2" key="1">
    <citation type="submission" date="2023-05" db="EMBL/GenBank/DDBJ databases">
        <title>Novel species of genus Flectobacillus isolated from stream in China.</title>
        <authorList>
            <person name="Lu H."/>
        </authorList>
    </citation>
    <scope>NUCLEOTIDE SEQUENCE [LARGE SCALE GENOMIC DNA]</scope>
    <source>
        <strain evidence="1 2">KCTC 42575</strain>
    </source>
</reference>
<evidence type="ECO:0000313" key="1">
    <source>
        <dbReference type="EMBL" id="MDI9859984.1"/>
    </source>
</evidence>
<proteinExistence type="predicted"/>
<protein>
    <submittedName>
        <fullName evidence="1">Uncharacterized protein</fullName>
    </submittedName>
</protein>
<dbReference type="RefSeq" id="WP_283344815.1">
    <property type="nucleotide sequence ID" value="NZ_JASHIF010000009.1"/>
</dbReference>
<dbReference type="EMBL" id="JASHIF010000009">
    <property type="protein sequence ID" value="MDI9859984.1"/>
    <property type="molecule type" value="Genomic_DNA"/>
</dbReference>
<comment type="caution">
    <text evidence="1">The sequence shown here is derived from an EMBL/GenBank/DDBJ whole genome shotgun (WGS) entry which is preliminary data.</text>
</comment>